<protein>
    <submittedName>
        <fullName evidence="2">Uncharacterized protein</fullName>
    </submittedName>
</protein>
<dbReference type="GeneID" id="301338951"/>
<organism evidence="2">
    <name type="scientific">Shewanella oncorhynchi</name>
    <dbReference type="NCBI Taxonomy" id="2726434"/>
    <lineage>
        <taxon>Bacteria</taxon>
        <taxon>Pseudomonadati</taxon>
        <taxon>Pseudomonadota</taxon>
        <taxon>Gammaproteobacteria</taxon>
        <taxon>Alteromonadales</taxon>
        <taxon>Shewanellaceae</taxon>
        <taxon>Shewanella</taxon>
    </lineage>
</organism>
<sequence length="79" mass="9050">MSLSLQDSLRQTAGLFRLGQEAKASVELRLCLDKIEKNCPELVLNSTFQQILPAMLQAQEQHDWLSLADYLEYELIELV</sequence>
<accession>A0AA50KFU6</accession>
<keyword evidence="3" id="KW-1185">Reference proteome</keyword>
<proteinExistence type="predicted"/>
<dbReference type="Proteomes" id="UP000527352">
    <property type="component" value="Unassembled WGS sequence"/>
</dbReference>
<dbReference type="AlphaFoldDB" id="A0AA50KFU6"/>
<dbReference type="Proteomes" id="UP001236800">
    <property type="component" value="Chromosome"/>
</dbReference>
<dbReference type="EMBL" id="JABAEB010000004">
    <property type="protein sequence ID" value="NLQ22880.1"/>
    <property type="molecule type" value="Genomic_DNA"/>
</dbReference>
<dbReference type="KEGG" id="sog:RA178_07165"/>
<dbReference type="EMBL" id="CP132914">
    <property type="protein sequence ID" value="WMB74383.1"/>
    <property type="molecule type" value="Genomic_DNA"/>
</dbReference>
<gene>
    <name evidence="1" type="ORF">HGO26_08300</name>
    <name evidence="2" type="ORF">RA178_07165</name>
</gene>
<name>A0AA50KFU6_9GAMM</name>
<evidence type="ECO:0000313" key="2">
    <source>
        <dbReference type="EMBL" id="WMB74383.1"/>
    </source>
</evidence>
<dbReference type="RefSeq" id="WP_105251922.1">
    <property type="nucleotide sequence ID" value="NZ_CP132914.1"/>
</dbReference>
<evidence type="ECO:0000313" key="3">
    <source>
        <dbReference type="Proteomes" id="UP000527352"/>
    </source>
</evidence>
<reference evidence="1 3" key="1">
    <citation type="submission" date="2020-04" db="EMBL/GenBank/DDBJ databases">
        <title>The first description of lens atrophy caused by putative novel Shewanella sp. that is a new emerging pathogen for cultured rainbow trout?</title>
        <authorList>
            <person name="Saticioglu I.B."/>
            <person name="Duman M."/>
            <person name="Altun S."/>
        </authorList>
    </citation>
    <scope>NUCLEOTIDE SEQUENCE [LARGE SCALE GENOMIC DNA]</scope>
    <source>
        <strain evidence="1 3">S-1</strain>
    </source>
</reference>
<evidence type="ECO:0000313" key="1">
    <source>
        <dbReference type="EMBL" id="NLQ22880.1"/>
    </source>
</evidence>
<reference evidence="2" key="2">
    <citation type="submission" date="2023-08" db="EMBL/GenBank/DDBJ databases">
        <title>Complete genome sequence of Shewanella oncorhynchi Z-P2, a siderophore putrebactin-producing bacterium.</title>
        <authorList>
            <person name="Zhang Y."/>
        </authorList>
    </citation>
    <scope>NUCLEOTIDE SEQUENCE</scope>
    <source>
        <strain evidence="2">Z-P2</strain>
    </source>
</reference>